<proteinExistence type="predicted"/>
<dbReference type="EMBL" id="CBXI010000022">
    <property type="protein sequence ID" value="CDL91211.1"/>
    <property type="molecule type" value="Genomic_DNA"/>
</dbReference>
<sequence>MLDINIIRNPKTIKGLAREIINVCDGYWSRRIKEDEAKEYIRYWSKYESIKLFKGDKLNSTVTKIIGKRRTELVNTWLIGTQISI</sequence>
<gene>
    <name evidence="1" type="ORF">CTDIVETGP_1281</name>
</gene>
<dbReference type="OrthoDB" id="1919713at2"/>
<protein>
    <submittedName>
        <fullName evidence="1">Uncharacterized protein</fullName>
    </submittedName>
</protein>
<name>W6N4V0_CLOTY</name>
<dbReference type="AlphaFoldDB" id="W6N4V0"/>
<evidence type="ECO:0000313" key="2">
    <source>
        <dbReference type="Proteomes" id="UP000019482"/>
    </source>
</evidence>
<evidence type="ECO:0000313" key="1">
    <source>
        <dbReference type="EMBL" id="CDL91211.1"/>
    </source>
</evidence>
<comment type="caution">
    <text evidence="1">The sequence shown here is derived from an EMBL/GenBank/DDBJ whole genome shotgun (WGS) entry which is preliminary data.</text>
</comment>
<organism evidence="1 2">
    <name type="scientific">Clostridium tyrobutyricum DIVETGP</name>
    <dbReference type="NCBI Taxonomy" id="1408889"/>
    <lineage>
        <taxon>Bacteria</taxon>
        <taxon>Bacillati</taxon>
        <taxon>Bacillota</taxon>
        <taxon>Clostridia</taxon>
        <taxon>Eubacteriales</taxon>
        <taxon>Clostridiaceae</taxon>
        <taxon>Clostridium</taxon>
    </lineage>
</organism>
<dbReference type="Proteomes" id="UP000019482">
    <property type="component" value="Unassembled WGS sequence"/>
</dbReference>
<dbReference type="RefSeq" id="WP_017895801.1">
    <property type="nucleotide sequence ID" value="NZ_CBXI010000022.1"/>
</dbReference>
<dbReference type="GeneID" id="29420981"/>
<reference evidence="1 2" key="1">
    <citation type="journal article" date="2015" name="Genome Announc.">
        <title>Draft Genome Sequence of Clostridium tyrobutyricum Strain DIVETGP, Isolated from Cow's Milk for Grana Padano Production.</title>
        <authorList>
            <person name="Soggiu A."/>
            <person name="Piras C."/>
            <person name="Gaiarsa S."/>
            <person name="Sassera D."/>
            <person name="Roncada P."/>
            <person name="Bendixen E."/>
            <person name="Brasca M."/>
            <person name="Bonizzi L."/>
        </authorList>
    </citation>
    <scope>NUCLEOTIDE SEQUENCE [LARGE SCALE GENOMIC DNA]</scope>
    <source>
        <strain evidence="1 2">DIVETGP</strain>
    </source>
</reference>
<keyword evidence="2" id="KW-1185">Reference proteome</keyword>
<dbReference type="NCBIfam" id="TIGR04540">
    <property type="entry name" value="CLB_0814_fam"/>
    <property type="match status" value="1"/>
</dbReference>
<accession>W6N4V0</accession>
<dbReference type="InterPro" id="IPR030902">
    <property type="entry name" value="CLB_0814_fam"/>
</dbReference>